<gene>
    <name evidence="1" type="ORF">Tco_0750711</name>
</gene>
<accession>A0ABQ4Z2Y1</accession>
<dbReference type="EMBL" id="BQNB010010955">
    <property type="protein sequence ID" value="GJS84170.1"/>
    <property type="molecule type" value="Genomic_DNA"/>
</dbReference>
<keyword evidence="2" id="KW-1185">Reference proteome</keyword>
<reference evidence="1" key="1">
    <citation type="journal article" date="2022" name="Int. J. Mol. Sci.">
        <title>Draft Genome of Tanacetum Coccineum: Genomic Comparison of Closely Related Tanacetum-Family Plants.</title>
        <authorList>
            <person name="Yamashiro T."/>
            <person name="Shiraishi A."/>
            <person name="Nakayama K."/>
            <person name="Satake H."/>
        </authorList>
    </citation>
    <scope>NUCLEOTIDE SEQUENCE</scope>
</reference>
<dbReference type="PANTHER" id="PTHR35317:SF27">
    <property type="entry name" value="RETROVIRUS-RELATED POL POLYPROTEIN FROM TRANSPOSON TNT 1-94"/>
    <property type="match status" value="1"/>
</dbReference>
<reference evidence="1" key="2">
    <citation type="submission" date="2022-01" db="EMBL/GenBank/DDBJ databases">
        <authorList>
            <person name="Yamashiro T."/>
            <person name="Shiraishi A."/>
            <person name="Satake H."/>
            <person name="Nakayama K."/>
        </authorList>
    </citation>
    <scope>NUCLEOTIDE SEQUENCE</scope>
</reference>
<protein>
    <submittedName>
        <fullName evidence="1">Uncharacterized protein</fullName>
    </submittedName>
</protein>
<evidence type="ECO:0000313" key="1">
    <source>
        <dbReference type="EMBL" id="GJS84170.1"/>
    </source>
</evidence>
<dbReference type="Proteomes" id="UP001151760">
    <property type="component" value="Unassembled WGS sequence"/>
</dbReference>
<name>A0ABQ4Z2Y1_9ASTR</name>
<dbReference type="Pfam" id="PF14223">
    <property type="entry name" value="Retrotran_gag_2"/>
    <property type="match status" value="1"/>
</dbReference>
<organism evidence="1 2">
    <name type="scientific">Tanacetum coccineum</name>
    <dbReference type="NCBI Taxonomy" id="301880"/>
    <lineage>
        <taxon>Eukaryota</taxon>
        <taxon>Viridiplantae</taxon>
        <taxon>Streptophyta</taxon>
        <taxon>Embryophyta</taxon>
        <taxon>Tracheophyta</taxon>
        <taxon>Spermatophyta</taxon>
        <taxon>Magnoliopsida</taxon>
        <taxon>eudicotyledons</taxon>
        <taxon>Gunneridae</taxon>
        <taxon>Pentapetalae</taxon>
        <taxon>asterids</taxon>
        <taxon>campanulids</taxon>
        <taxon>Asterales</taxon>
        <taxon>Asteraceae</taxon>
        <taxon>Asteroideae</taxon>
        <taxon>Anthemideae</taxon>
        <taxon>Anthemidinae</taxon>
        <taxon>Tanacetum</taxon>
    </lineage>
</organism>
<dbReference type="PANTHER" id="PTHR35317">
    <property type="entry name" value="OS04G0629600 PROTEIN"/>
    <property type="match status" value="1"/>
</dbReference>
<comment type="caution">
    <text evidence="1">The sequence shown here is derived from an EMBL/GenBank/DDBJ whole genome shotgun (WGS) entry which is preliminary data.</text>
</comment>
<proteinExistence type="predicted"/>
<sequence>MLAEAQEAGKILDEEQHAFLVDPGVPDGQVVQTIIPNNASLQTKDLDTYDSNCDDISNAQAVLMANISNYGSDVISDVPHSETYLNDMLNRLTEDFGKRFTPQQELLVEQALQLRMSDPTSKPSDALPIKIEPPKELLKISLVIESLKKLKFHLAKFHNVVKIRTTPNACIKGEWGFKHTKDVFNNEIIPFLKSLKEIFNVFDRDLLNEILEIDLKAQLQDKDSTICKLKDMIKSMRENSKDENVKYDYCEIETKNVELEYRKEIVDIAAQIPSTSTIVPGMFKLDLEPLAPRVMQNQDVHIKYLKYAQEQADIRWGIVKQARAKQPLDKELDFAKHVGIKRLHDDLGVNTAKITTVRSVSTVRRIKTRESIKMKIVYQDYLQDKLRVEQYFQVQDYALWDVIENGNSFKPVPQTTTNSDGSLTSLIPGPVTTKENVQKKNDVKAGSMLLMALPNEHLMTFNQYKDAKTLFAAIQTRFGSNEAIKKTHKTLLKQISGSQRKDGVTIKNFSTVSALKLSVLRIGEYDLWSMKMEQYLTLTNHALWEVIVNGDLVSPVASANAGAEGPIPPKTAEQKLARKNELKAKSTLMLAIPDEHLLKFHAFKDAKSLWEAIKNSFGGNKESKKMQKTILK</sequence>
<evidence type="ECO:0000313" key="2">
    <source>
        <dbReference type="Proteomes" id="UP001151760"/>
    </source>
</evidence>